<evidence type="ECO:0000313" key="1">
    <source>
        <dbReference type="EMBL" id="SCG85480.1"/>
    </source>
</evidence>
<dbReference type="EMBL" id="LT607756">
    <property type="protein sequence ID" value="SCG85480.1"/>
    <property type="molecule type" value="Genomic_DNA"/>
</dbReference>
<protein>
    <submittedName>
        <fullName evidence="1">Uncharacterized protein</fullName>
    </submittedName>
</protein>
<organism evidence="1 2">
    <name type="scientific">Methanobacterium congolense</name>
    <dbReference type="NCBI Taxonomy" id="118062"/>
    <lineage>
        <taxon>Archaea</taxon>
        <taxon>Methanobacteriati</taxon>
        <taxon>Methanobacteriota</taxon>
        <taxon>Methanomada group</taxon>
        <taxon>Methanobacteria</taxon>
        <taxon>Methanobacteriales</taxon>
        <taxon>Methanobacteriaceae</taxon>
        <taxon>Methanobacterium</taxon>
    </lineage>
</organism>
<proteinExistence type="predicted"/>
<evidence type="ECO:0000313" key="2">
    <source>
        <dbReference type="Proteomes" id="UP000094707"/>
    </source>
</evidence>
<accession>A0A1D3L216</accession>
<sequence length="36" mass="4246">MINITQNDQHTEWINKLAGSYKKNNHKTIFIITCKV</sequence>
<dbReference type="STRING" id="118062.MCBB_0920"/>
<dbReference type="Proteomes" id="UP000094707">
    <property type="component" value="Chromosome I"/>
</dbReference>
<gene>
    <name evidence="1" type="ORF">MCBB_0920</name>
</gene>
<reference evidence="1 2" key="1">
    <citation type="submission" date="2016-08" db="EMBL/GenBank/DDBJ databases">
        <authorList>
            <person name="Seilhamer J.J."/>
        </authorList>
    </citation>
    <scope>NUCLEOTIDE SEQUENCE [LARGE SCALE GENOMIC DNA]</scope>
    <source>
        <strain evidence="1">Buetzberg</strain>
    </source>
</reference>
<dbReference type="AlphaFoldDB" id="A0A1D3L216"/>
<name>A0A1D3L216_9EURY</name>
<dbReference type="KEGG" id="mcub:MCBB_0920"/>
<keyword evidence="2" id="KW-1185">Reference proteome</keyword>